<dbReference type="AlphaFoldDB" id="A0A819YVJ1"/>
<proteinExistence type="predicted"/>
<evidence type="ECO:0000259" key="1">
    <source>
        <dbReference type="PROSITE" id="PS51212"/>
    </source>
</evidence>
<dbReference type="EMBL" id="CAJOBF010004850">
    <property type="protein sequence ID" value="CAF4154913.1"/>
    <property type="molecule type" value="Genomic_DNA"/>
</dbReference>
<protein>
    <recommendedName>
        <fullName evidence="1">WSC domain-containing protein</fullName>
    </recommendedName>
</protein>
<evidence type="ECO:0000313" key="3">
    <source>
        <dbReference type="Proteomes" id="UP000663842"/>
    </source>
</evidence>
<dbReference type="InterPro" id="IPR002889">
    <property type="entry name" value="WSC_carb-bd"/>
</dbReference>
<dbReference type="Gene3D" id="3.10.100.10">
    <property type="entry name" value="Mannose-Binding Protein A, subunit A"/>
    <property type="match status" value="1"/>
</dbReference>
<dbReference type="InterPro" id="IPR016187">
    <property type="entry name" value="CTDL_fold"/>
</dbReference>
<gene>
    <name evidence="2" type="ORF">UXM345_LOCUS25347</name>
</gene>
<name>A0A819YVJ1_9BILA</name>
<dbReference type="SUPFAM" id="SSF56436">
    <property type="entry name" value="C-type lectin-like"/>
    <property type="match status" value="1"/>
</dbReference>
<organism evidence="2 3">
    <name type="scientific">Rotaria magnacalcarata</name>
    <dbReference type="NCBI Taxonomy" id="392030"/>
    <lineage>
        <taxon>Eukaryota</taxon>
        <taxon>Metazoa</taxon>
        <taxon>Spiralia</taxon>
        <taxon>Gnathifera</taxon>
        <taxon>Rotifera</taxon>
        <taxon>Eurotatoria</taxon>
        <taxon>Bdelloidea</taxon>
        <taxon>Philodinida</taxon>
        <taxon>Philodinidae</taxon>
        <taxon>Rotaria</taxon>
    </lineage>
</organism>
<evidence type="ECO:0000313" key="2">
    <source>
        <dbReference type="EMBL" id="CAF4154913.1"/>
    </source>
</evidence>
<reference evidence="2" key="1">
    <citation type="submission" date="2021-02" db="EMBL/GenBank/DDBJ databases">
        <authorList>
            <person name="Nowell W R."/>
        </authorList>
    </citation>
    <scope>NUCLEOTIDE SEQUENCE</scope>
</reference>
<comment type="caution">
    <text evidence="2">The sequence shown here is derived from an EMBL/GenBank/DDBJ whole genome shotgun (WGS) entry which is preliminary data.</text>
</comment>
<feature type="domain" description="WSC" evidence="1">
    <location>
        <begin position="1091"/>
        <end position="1193"/>
    </location>
</feature>
<dbReference type="Proteomes" id="UP000663842">
    <property type="component" value="Unassembled WGS sequence"/>
</dbReference>
<feature type="non-terminal residue" evidence="2">
    <location>
        <position position="1"/>
    </location>
</feature>
<sequence>MDDSSRNIEKCRWGTKCVPQRVKFLRTLYNERFQLPSFQSDQSHLLEQILPSELRNNQYRYNKKIPNVISTKLNYSEVDFRLLSSPPILWLDMHGDPHWNEAAEREMYGYLLEKQTIRDSRSNDKIIDECLDRPLFIINQQGWVSNAGRDDFLNEGILRYFDPISTCSKFTRHSRLEPIRKCLHGATQNSMSVSKIDDLLYENQLYLNKWKSRNRSWGQSTINLPVGLFIRRGDKEREDSFWINHRRWRNIFMYVKGIVDEEQRRNQIFSSIFAMTDDVSVMKSLQDYANTQSKGIDEPYARQYLRRRQIMYNVFAPQLCFDPFIRIGFDQFLVSFEFLVQYAKFIVDQSDSNVGRYLEESIYARHQLNVSVRTNSFVRDAPDFLQLLSLLMIISTPDVVSGAYRYVGCYQQVFYDSYFTSSYMEPNLCFRLCETPLIFIQDTVCRCSGSGLMHYDRHRDRYCSTPCRQPGNPQVKTTEKCGGTEMYSLYAEENFYTRHAHLLDYRIQYSSCQFWNRSDYYDTFKVNIDGSSTKSPLNRLETCAAACLDQNSTTTSIGFNGNDKQCSCIIPKQLNENSDRSLYLTILSTDKCDLHCKNIVTNSKVEHPFTCGSSTDQRIWAVYNLTDLCPTDSVYIKDLKHCMFANTDIFYSCPSPSVKYVYNGDLTWNTFLKVIKKFNLTKSIVSVDFDDAVIIDSSWKCPTNKTDNIIKSNISDTNYFQQSSSANYVLDNGCLRKSTYSVSSQMPVNYLCLTYPINKKSPLDDEAHLLGSYRYISRARVVCPPNWFDLNGQCYRMSNEPRKIQEAKNSCFNISESEEKENLGQIDRLLLDTEEKNELVKEFKKFISDYLKGEIVQYTSRWQARLGFYLLDTNVSKIESTNAKFEEAPMHSLSIPVIIPSPPVPAVGINVSSINEFQMINPNENNNSTMKDDSCIVVTRPMVDKQGSSILQTTQINHCSKPIHVLCRTKTKLAVPLHPVCLEKPLTLGLPAMISNYLTHELCLSVCKKLAVKVAVLHMNKCYCFNYALARSSILKPSYEKHQKQHCGNPCPGNQNEYCGNNNTVVAINSAGVTLSSIYDNIDIFKSLYPDFIHDACIHVDSAKQSTMYGFYLNRSSDVHPRHCLELCTKYEQKYALLNSNKCLCTNIQIQTRETDSWSLPQDNNCTDECQGNYFYSCGNINNSSIYSVYSMQLNCPP</sequence>
<dbReference type="InterPro" id="IPR016186">
    <property type="entry name" value="C-type_lectin-like/link_sf"/>
</dbReference>
<dbReference type="Pfam" id="PF01822">
    <property type="entry name" value="WSC"/>
    <property type="match status" value="1"/>
</dbReference>
<dbReference type="PROSITE" id="PS51212">
    <property type="entry name" value="WSC"/>
    <property type="match status" value="1"/>
</dbReference>
<accession>A0A819YVJ1</accession>